<dbReference type="GO" id="GO:0008703">
    <property type="term" value="F:5-amino-6-(5-phosphoribosylamino)uracil reductase activity"/>
    <property type="evidence" value="ECO:0007669"/>
    <property type="project" value="InterPro"/>
</dbReference>
<name>A0A6M0SGY6_9CYAN</name>
<dbReference type="InterPro" id="IPR024072">
    <property type="entry name" value="DHFR-like_dom_sf"/>
</dbReference>
<keyword evidence="3" id="KW-0560">Oxidoreductase</keyword>
<dbReference type="GO" id="GO:0009231">
    <property type="term" value="P:riboflavin biosynthetic process"/>
    <property type="evidence" value="ECO:0007669"/>
    <property type="project" value="InterPro"/>
</dbReference>
<keyword evidence="2" id="KW-0521">NADP</keyword>
<protein>
    <submittedName>
        <fullName evidence="5">RibD family protein</fullName>
    </submittedName>
</protein>
<dbReference type="AlphaFoldDB" id="A0A6M0SGY6"/>
<dbReference type="Gene3D" id="3.40.430.10">
    <property type="entry name" value="Dihydrofolate Reductase, subunit A"/>
    <property type="match status" value="1"/>
</dbReference>
<dbReference type="RefSeq" id="WP_163669399.1">
    <property type="nucleotide sequence ID" value="NZ_QZCE01000002.1"/>
</dbReference>
<evidence type="ECO:0000256" key="2">
    <source>
        <dbReference type="ARBA" id="ARBA00022857"/>
    </source>
</evidence>
<proteinExistence type="predicted"/>
<dbReference type="PANTHER" id="PTHR38011">
    <property type="entry name" value="DIHYDROFOLATE REDUCTASE FAMILY PROTEIN (AFU_ORTHOLOGUE AFUA_8G06820)"/>
    <property type="match status" value="1"/>
</dbReference>
<sequence length="239" mass="26367">MPPLNLQPYAKTSNRPYVTTVLAMSADGKISNPQRGAARFPSAADQHHLEKRLAIADATLFGAGTLRAYGTTALIKDAKLLEKRRQNTQPPQPIHIVCSRSGQLDPTAKFFTQPIPRWLLTTSHGAANWQDTDHFERLWIAPTAPTGQDFAWEQILTKLKALNIHQLIIMGGGQLVAALMAADLIDELWLTICPLIIGGDKSPTPCDGDGFSLDNAPRFTLISHQTVGNEVFLNYKRHR</sequence>
<comment type="caution">
    <text evidence="5">The sequence shown here is derived from an EMBL/GenBank/DDBJ whole genome shotgun (WGS) entry which is preliminary data.</text>
</comment>
<dbReference type="SUPFAM" id="SSF53597">
    <property type="entry name" value="Dihydrofolate reductase-like"/>
    <property type="match status" value="1"/>
</dbReference>
<evidence type="ECO:0000313" key="6">
    <source>
        <dbReference type="Proteomes" id="UP000473574"/>
    </source>
</evidence>
<dbReference type="Proteomes" id="UP000473574">
    <property type="component" value="Unassembled WGS sequence"/>
</dbReference>
<accession>A0A6M0SGY6</accession>
<evidence type="ECO:0000259" key="4">
    <source>
        <dbReference type="Pfam" id="PF01872"/>
    </source>
</evidence>
<feature type="domain" description="Bacterial bifunctional deaminase-reductase C-terminal" evidence="4">
    <location>
        <begin position="16"/>
        <end position="232"/>
    </location>
</feature>
<dbReference type="InterPro" id="IPR002734">
    <property type="entry name" value="RibDG_C"/>
</dbReference>
<dbReference type="Pfam" id="PF01872">
    <property type="entry name" value="RibD_C"/>
    <property type="match status" value="1"/>
</dbReference>
<comment type="pathway">
    <text evidence="1">Cofactor biosynthesis; riboflavin biosynthesis.</text>
</comment>
<dbReference type="InterPro" id="IPR050765">
    <property type="entry name" value="Riboflavin_Biosynth_HTPR"/>
</dbReference>
<evidence type="ECO:0000256" key="1">
    <source>
        <dbReference type="ARBA" id="ARBA00005104"/>
    </source>
</evidence>
<evidence type="ECO:0000256" key="3">
    <source>
        <dbReference type="ARBA" id="ARBA00023002"/>
    </source>
</evidence>
<reference evidence="5 6" key="1">
    <citation type="journal article" date="2020" name="Microb. Ecol.">
        <title>Ecogenomics of the Marine Benthic Filamentous Cyanobacterium Adonisia.</title>
        <authorList>
            <person name="Walter J.M."/>
            <person name="Coutinho F.H."/>
            <person name="Leomil L."/>
            <person name="Hargreaves P.I."/>
            <person name="Campeao M.E."/>
            <person name="Vieira V.V."/>
            <person name="Silva B.S."/>
            <person name="Fistarol G.O."/>
            <person name="Salomon P.S."/>
            <person name="Sawabe T."/>
            <person name="Mino S."/>
            <person name="Hosokawa M."/>
            <person name="Miyashita H."/>
            <person name="Maruyama F."/>
            <person name="van Verk M.C."/>
            <person name="Dutilh B.E."/>
            <person name="Thompson C.C."/>
            <person name="Thompson F.L."/>
        </authorList>
    </citation>
    <scope>NUCLEOTIDE SEQUENCE [LARGE SCALE GENOMIC DNA]</scope>
    <source>
        <strain evidence="5 6">CCMR0082</strain>
    </source>
</reference>
<dbReference type="EMBL" id="QZCE01000002">
    <property type="protein sequence ID" value="NEZ66872.1"/>
    <property type="molecule type" value="Genomic_DNA"/>
</dbReference>
<gene>
    <name evidence="5" type="ORF">D0962_29650</name>
</gene>
<evidence type="ECO:0000313" key="5">
    <source>
        <dbReference type="EMBL" id="NEZ66872.1"/>
    </source>
</evidence>
<organism evidence="5 6">
    <name type="scientific">Adonisia turfae CCMR0082</name>
    <dbReference type="NCBI Taxonomy" id="2304604"/>
    <lineage>
        <taxon>Bacteria</taxon>
        <taxon>Bacillati</taxon>
        <taxon>Cyanobacteriota</taxon>
        <taxon>Adonisia</taxon>
        <taxon>Adonisia turfae</taxon>
    </lineage>
</organism>
<dbReference type="PANTHER" id="PTHR38011:SF7">
    <property type="entry name" value="2,5-DIAMINO-6-RIBOSYLAMINO-4(3H)-PYRIMIDINONE 5'-PHOSPHATE REDUCTASE"/>
    <property type="match status" value="1"/>
</dbReference>